<keyword evidence="3" id="KW-0677">Repeat</keyword>
<dbReference type="EMBL" id="BJWL01000003">
    <property type="protein sequence ID" value="GFY83772.1"/>
    <property type="molecule type" value="Genomic_DNA"/>
</dbReference>
<comment type="caution">
    <text evidence="7">The sequence shown here is derived from an EMBL/GenBank/DDBJ whole genome shotgun (WGS) entry which is preliminary data.</text>
</comment>
<evidence type="ECO:0000313" key="7">
    <source>
        <dbReference type="EMBL" id="GFY83772.1"/>
    </source>
</evidence>
<name>A0A7J0EBT3_9ERIC</name>
<evidence type="ECO:0000256" key="5">
    <source>
        <dbReference type="PROSITE-ProRule" id="PRU00282"/>
    </source>
</evidence>
<dbReference type="InterPro" id="IPR023395">
    <property type="entry name" value="MCP_dom_sf"/>
</dbReference>
<dbReference type="SUPFAM" id="SSF103506">
    <property type="entry name" value="Mitochondrial carrier"/>
    <property type="match status" value="1"/>
</dbReference>
<gene>
    <name evidence="7" type="ORF">Acr_03g0005460</name>
</gene>
<feature type="repeat" description="Solcar" evidence="5">
    <location>
        <begin position="47"/>
        <end position="168"/>
    </location>
</feature>
<dbReference type="Pfam" id="PF00153">
    <property type="entry name" value="Mito_carr"/>
    <property type="match status" value="2"/>
</dbReference>
<evidence type="ECO:0000256" key="3">
    <source>
        <dbReference type="ARBA" id="ARBA00022737"/>
    </source>
</evidence>
<accession>A0A7J0EBT3</accession>
<protein>
    <submittedName>
        <fullName evidence="7">Thylakoid ATP/ADP carrier</fullName>
    </submittedName>
</protein>
<dbReference type="GO" id="GO:0016020">
    <property type="term" value="C:membrane"/>
    <property type="evidence" value="ECO:0007669"/>
    <property type="project" value="UniProtKB-SubCell"/>
</dbReference>
<organism evidence="7 8">
    <name type="scientific">Actinidia rufa</name>
    <dbReference type="NCBI Taxonomy" id="165716"/>
    <lineage>
        <taxon>Eukaryota</taxon>
        <taxon>Viridiplantae</taxon>
        <taxon>Streptophyta</taxon>
        <taxon>Embryophyta</taxon>
        <taxon>Tracheophyta</taxon>
        <taxon>Spermatophyta</taxon>
        <taxon>Magnoliopsida</taxon>
        <taxon>eudicotyledons</taxon>
        <taxon>Gunneridae</taxon>
        <taxon>Pentapetalae</taxon>
        <taxon>asterids</taxon>
        <taxon>Ericales</taxon>
        <taxon>Actinidiaceae</taxon>
        <taxon>Actinidia</taxon>
    </lineage>
</organism>
<keyword evidence="2 5" id="KW-0812">Transmembrane</keyword>
<dbReference type="AlphaFoldDB" id="A0A7J0EBT3"/>
<sequence length="168" mass="17652">MWLSGGAPGDGGSGFACVSMADKSGEKFSPTAAQLLKHPFAMAAMVPRNAALFGAGAISGAAPKSVVAPLDCIKLLMQTHGIRAGQESATKAVGFIEQYLIAIEIPSCSTFLSSKIWDAGGNFIDRMKAVAFALIGKQEGIKGYWKGNLPQVIRIVPCRAVQLFAYET</sequence>
<evidence type="ECO:0000313" key="8">
    <source>
        <dbReference type="Proteomes" id="UP000585474"/>
    </source>
</evidence>
<dbReference type="PANTHER" id="PTHR24089">
    <property type="entry name" value="SOLUTE CARRIER FAMILY 25"/>
    <property type="match status" value="1"/>
</dbReference>
<keyword evidence="8" id="KW-1185">Reference proteome</keyword>
<keyword evidence="6" id="KW-0813">Transport</keyword>
<dbReference type="OrthoDB" id="1743796at2759"/>
<dbReference type="InterPro" id="IPR018108">
    <property type="entry name" value="MCP_transmembrane"/>
</dbReference>
<evidence type="ECO:0000256" key="4">
    <source>
        <dbReference type="ARBA" id="ARBA00023136"/>
    </source>
</evidence>
<dbReference type="PROSITE" id="PS50920">
    <property type="entry name" value="SOLCAR"/>
    <property type="match status" value="1"/>
</dbReference>
<dbReference type="Gene3D" id="1.50.40.10">
    <property type="entry name" value="Mitochondrial carrier domain"/>
    <property type="match status" value="1"/>
</dbReference>
<reference evidence="7 8" key="1">
    <citation type="submission" date="2019-07" db="EMBL/GenBank/DDBJ databases">
        <title>De Novo Assembly of kiwifruit Actinidia rufa.</title>
        <authorList>
            <person name="Sugita-Konishi S."/>
            <person name="Sato K."/>
            <person name="Mori E."/>
            <person name="Abe Y."/>
            <person name="Kisaki G."/>
            <person name="Hamano K."/>
            <person name="Suezawa K."/>
            <person name="Otani M."/>
            <person name="Fukuda T."/>
            <person name="Manabe T."/>
            <person name="Gomi K."/>
            <person name="Tabuchi M."/>
            <person name="Akimitsu K."/>
            <person name="Kataoka I."/>
        </authorList>
    </citation>
    <scope>NUCLEOTIDE SEQUENCE [LARGE SCALE GENOMIC DNA]</scope>
    <source>
        <strain evidence="8">cv. Fuchu</strain>
    </source>
</reference>
<evidence type="ECO:0000256" key="2">
    <source>
        <dbReference type="ARBA" id="ARBA00022692"/>
    </source>
</evidence>
<evidence type="ECO:0000256" key="6">
    <source>
        <dbReference type="RuleBase" id="RU000488"/>
    </source>
</evidence>
<dbReference type="Proteomes" id="UP000585474">
    <property type="component" value="Unassembled WGS sequence"/>
</dbReference>
<proteinExistence type="inferred from homology"/>
<comment type="similarity">
    <text evidence="6">Belongs to the mitochondrial carrier (TC 2.A.29) family.</text>
</comment>
<evidence type="ECO:0000256" key="1">
    <source>
        <dbReference type="ARBA" id="ARBA00004141"/>
    </source>
</evidence>
<keyword evidence="4 5" id="KW-0472">Membrane</keyword>
<comment type="subcellular location">
    <subcellularLocation>
        <location evidence="1">Membrane</location>
        <topology evidence="1">Multi-pass membrane protein</topology>
    </subcellularLocation>
</comment>